<dbReference type="Pfam" id="PF13432">
    <property type="entry name" value="TPR_16"/>
    <property type="match status" value="1"/>
</dbReference>
<evidence type="ECO:0000313" key="5">
    <source>
        <dbReference type="Proteomes" id="UP000601522"/>
    </source>
</evidence>
<comment type="caution">
    <text evidence="4">The sequence shown here is derived from an EMBL/GenBank/DDBJ whole genome shotgun (WGS) entry which is preliminary data.</text>
</comment>
<organism evidence="4 5">
    <name type="scientific">Wansuia hejianensis</name>
    <dbReference type="NCBI Taxonomy" id="2763667"/>
    <lineage>
        <taxon>Bacteria</taxon>
        <taxon>Bacillati</taxon>
        <taxon>Bacillota</taxon>
        <taxon>Clostridia</taxon>
        <taxon>Lachnospirales</taxon>
        <taxon>Lachnospiraceae</taxon>
        <taxon>Wansuia</taxon>
    </lineage>
</organism>
<dbReference type="PANTHER" id="PTHR44858">
    <property type="entry name" value="TETRATRICOPEPTIDE REPEAT PROTEIN 6"/>
    <property type="match status" value="1"/>
</dbReference>
<sequence>MNYIDNYFRNKTKDLTFIELKEDSHIDLNGYKLGQIPLPILVDKFIKEIQEGNLEKEINLKDTIDGIIYTMGIDYEFPHIEEYKNILLAYDKNIKDYILYKAMKELEVGDMDNSCINFRTLLILDPENIKGLFNYAIALEEIGKMHLNKNKVEEGETFIKFATIQLEKILDIDEGFSLVYYKLGYHYKYFQQYVKADLIWQKFFQLSKDQVLLQEIRDEVSSIKDEVNFETGLTYLTYSKYEKALDSFLKLLPKHKESWNVNYLIGQAYMGVGYDDLAIEYISKAIEANSENPDLYNELGIIYFNTGAVPKAIDVFSDGIQKCPKDYKLFFNRGLSYVQLGLYEDGLKDVNMAYDINPDGEGIIEQKQELEKLIGL</sequence>
<dbReference type="InterPro" id="IPR019734">
    <property type="entry name" value="TPR_rpt"/>
</dbReference>
<dbReference type="InterPro" id="IPR011990">
    <property type="entry name" value="TPR-like_helical_dom_sf"/>
</dbReference>
<evidence type="ECO:0000256" key="1">
    <source>
        <dbReference type="ARBA" id="ARBA00022737"/>
    </source>
</evidence>
<dbReference type="SUPFAM" id="SSF48452">
    <property type="entry name" value="TPR-like"/>
    <property type="match status" value="1"/>
</dbReference>
<protein>
    <recommendedName>
        <fullName evidence="6">Tetratricopeptide repeat protein</fullName>
    </recommendedName>
</protein>
<keyword evidence="1" id="KW-0677">Repeat</keyword>
<feature type="repeat" description="TPR" evidence="3">
    <location>
        <begin position="293"/>
        <end position="326"/>
    </location>
</feature>
<dbReference type="PROSITE" id="PS50005">
    <property type="entry name" value="TPR"/>
    <property type="match status" value="3"/>
</dbReference>
<dbReference type="SMART" id="SM00028">
    <property type="entry name" value="TPR"/>
    <property type="match status" value="4"/>
</dbReference>
<dbReference type="Gene3D" id="1.25.40.10">
    <property type="entry name" value="Tetratricopeptide repeat domain"/>
    <property type="match status" value="2"/>
</dbReference>
<accession>A0A926F1B5</accession>
<name>A0A926F1B5_9FIRM</name>
<gene>
    <name evidence="4" type="ORF">H8689_09055</name>
</gene>
<evidence type="ECO:0008006" key="6">
    <source>
        <dbReference type="Google" id="ProtNLM"/>
    </source>
</evidence>
<dbReference type="AlphaFoldDB" id="A0A926F1B5"/>
<evidence type="ECO:0000256" key="3">
    <source>
        <dbReference type="PROSITE-ProRule" id="PRU00339"/>
    </source>
</evidence>
<evidence type="ECO:0000256" key="2">
    <source>
        <dbReference type="ARBA" id="ARBA00022803"/>
    </source>
</evidence>
<dbReference type="Proteomes" id="UP000601522">
    <property type="component" value="Unassembled WGS sequence"/>
</dbReference>
<reference evidence="4 5" key="1">
    <citation type="submission" date="2020-08" db="EMBL/GenBank/DDBJ databases">
        <title>Genome public.</title>
        <authorList>
            <person name="Liu C."/>
            <person name="Sun Q."/>
        </authorList>
    </citation>
    <scope>NUCLEOTIDE SEQUENCE [LARGE SCALE GENOMIC DNA]</scope>
    <source>
        <strain evidence="4 5">NSJ-26</strain>
    </source>
</reference>
<evidence type="ECO:0000313" key="4">
    <source>
        <dbReference type="EMBL" id="MBC8591257.1"/>
    </source>
</evidence>
<proteinExistence type="predicted"/>
<dbReference type="PANTHER" id="PTHR44858:SF1">
    <property type="entry name" value="UDP-N-ACETYLGLUCOSAMINE--PEPTIDE N-ACETYLGLUCOSAMINYLTRANSFERASE SPINDLY-RELATED"/>
    <property type="match status" value="1"/>
</dbReference>
<dbReference type="EMBL" id="JACRTK010000004">
    <property type="protein sequence ID" value="MBC8591257.1"/>
    <property type="molecule type" value="Genomic_DNA"/>
</dbReference>
<keyword evidence="5" id="KW-1185">Reference proteome</keyword>
<dbReference type="RefSeq" id="WP_249324128.1">
    <property type="nucleotide sequence ID" value="NZ_JACRTK010000004.1"/>
</dbReference>
<dbReference type="InterPro" id="IPR050498">
    <property type="entry name" value="Ycf3"/>
</dbReference>
<keyword evidence="2 3" id="KW-0802">TPR repeat</keyword>
<feature type="repeat" description="TPR" evidence="3">
    <location>
        <begin position="259"/>
        <end position="292"/>
    </location>
</feature>
<feature type="repeat" description="TPR" evidence="3">
    <location>
        <begin position="327"/>
        <end position="360"/>
    </location>
</feature>